<gene>
    <name evidence="2" type="ORF">GPM918_LOCUS17471</name>
    <name evidence="3" type="ORF">SRO942_LOCUS17469</name>
</gene>
<evidence type="ECO:0000313" key="3">
    <source>
        <dbReference type="EMBL" id="CAF3841607.1"/>
    </source>
</evidence>
<dbReference type="OrthoDB" id="10043687at2759"/>
<protein>
    <submittedName>
        <fullName evidence="2">Uncharacterized protein</fullName>
    </submittedName>
</protein>
<accession>A0A814M776</accession>
<evidence type="ECO:0000313" key="4">
    <source>
        <dbReference type="Proteomes" id="UP000663829"/>
    </source>
</evidence>
<evidence type="ECO:0000313" key="2">
    <source>
        <dbReference type="EMBL" id="CAF1074934.1"/>
    </source>
</evidence>
<dbReference type="Proteomes" id="UP000681722">
    <property type="component" value="Unassembled WGS sequence"/>
</dbReference>
<reference evidence="2" key="1">
    <citation type="submission" date="2021-02" db="EMBL/GenBank/DDBJ databases">
        <authorList>
            <person name="Nowell W R."/>
        </authorList>
    </citation>
    <scope>NUCLEOTIDE SEQUENCE</scope>
</reference>
<proteinExistence type="predicted"/>
<organism evidence="2 4">
    <name type="scientific">Didymodactylos carnosus</name>
    <dbReference type="NCBI Taxonomy" id="1234261"/>
    <lineage>
        <taxon>Eukaryota</taxon>
        <taxon>Metazoa</taxon>
        <taxon>Spiralia</taxon>
        <taxon>Gnathifera</taxon>
        <taxon>Rotifera</taxon>
        <taxon>Eurotatoria</taxon>
        <taxon>Bdelloidea</taxon>
        <taxon>Philodinida</taxon>
        <taxon>Philodinidae</taxon>
        <taxon>Didymodactylos</taxon>
    </lineage>
</organism>
<dbReference type="Proteomes" id="UP000663829">
    <property type="component" value="Unassembled WGS sequence"/>
</dbReference>
<dbReference type="EMBL" id="CAJOBC010004811">
    <property type="protein sequence ID" value="CAF3841607.1"/>
    <property type="molecule type" value="Genomic_DNA"/>
</dbReference>
<keyword evidence="4" id="KW-1185">Reference proteome</keyword>
<dbReference type="InterPro" id="IPR009057">
    <property type="entry name" value="Homeodomain-like_sf"/>
</dbReference>
<dbReference type="SUPFAM" id="SSF46689">
    <property type="entry name" value="Homeodomain-like"/>
    <property type="match status" value="1"/>
</dbReference>
<dbReference type="EMBL" id="CAJNOQ010004811">
    <property type="protein sequence ID" value="CAF1074934.1"/>
    <property type="molecule type" value="Genomic_DNA"/>
</dbReference>
<dbReference type="AlphaFoldDB" id="A0A814M776"/>
<sequence length="136" mass="15664">MPRTCIKKTERQQYSKDDLKNAIDSIKEGGTIRQVARDSHMPQATLQRHAAGDVEHFGPGRPTYFTVEEEKYLASALTEWGEPLTTHDFLAITAVYARELGRPNMFSNEIASYDWYNGFMKRHAEFKLKTPQLLKK</sequence>
<name>A0A814M776_9BILA</name>
<feature type="region of interest" description="Disordered" evidence="1">
    <location>
        <begin position="33"/>
        <end position="55"/>
    </location>
</feature>
<comment type="caution">
    <text evidence="2">The sequence shown here is derived from an EMBL/GenBank/DDBJ whole genome shotgun (WGS) entry which is preliminary data.</text>
</comment>
<evidence type="ECO:0000256" key="1">
    <source>
        <dbReference type="SAM" id="MobiDB-lite"/>
    </source>
</evidence>